<dbReference type="Pfam" id="PF13514">
    <property type="entry name" value="AAA_27"/>
    <property type="match status" value="1"/>
</dbReference>
<evidence type="ECO:0000259" key="2">
    <source>
        <dbReference type="Pfam" id="PF13514"/>
    </source>
</evidence>
<organism evidence="3 4">
    <name type="scientific">Falsiroseomonas stagni DSM 19981</name>
    <dbReference type="NCBI Taxonomy" id="1123062"/>
    <lineage>
        <taxon>Bacteria</taxon>
        <taxon>Pseudomonadati</taxon>
        <taxon>Pseudomonadota</taxon>
        <taxon>Alphaproteobacteria</taxon>
        <taxon>Acetobacterales</taxon>
        <taxon>Roseomonadaceae</taxon>
        <taxon>Falsiroseomonas</taxon>
    </lineage>
</organism>
<dbReference type="Proteomes" id="UP000199473">
    <property type="component" value="Unassembled WGS sequence"/>
</dbReference>
<dbReference type="PANTHER" id="PTHR41259">
    <property type="entry name" value="DOUBLE-STRAND BREAK REPAIR RAD50 ATPASE, PUTATIVE-RELATED"/>
    <property type="match status" value="1"/>
</dbReference>
<dbReference type="OrthoDB" id="9764467at2"/>
<dbReference type="STRING" id="1123062.SAMN02745775_1011155"/>
<accession>A0A1I3YC25</accession>
<reference evidence="3 4" key="1">
    <citation type="submission" date="2016-10" db="EMBL/GenBank/DDBJ databases">
        <authorList>
            <person name="de Groot N.N."/>
        </authorList>
    </citation>
    <scope>NUCLEOTIDE SEQUENCE [LARGE SCALE GENOMIC DNA]</scope>
    <source>
        <strain evidence="3 4">DSM 19981</strain>
    </source>
</reference>
<protein>
    <submittedName>
        <fullName evidence="3">AAA domain-containing protein</fullName>
    </submittedName>
</protein>
<dbReference type="AlphaFoldDB" id="A0A1I3YC25"/>
<name>A0A1I3YC25_9PROT</name>
<dbReference type="Gene3D" id="3.40.50.300">
    <property type="entry name" value="P-loop containing nucleotide triphosphate hydrolases"/>
    <property type="match status" value="2"/>
</dbReference>
<dbReference type="RefSeq" id="WP_092956663.1">
    <property type="nucleotide sequence ID" value="NZ_FOSQ01000001.1"/>
</dbReference>
<dbReference type="SUPFAM" id="SSF52540">
    <property type="entry name" value="P-loop containing nucleoside triphosphate hydrolases"/>
    <property type="match status" value="1"/>
</dbReference>
<sequence length="1148" mass="120514">MRLLTLDLLRYGHLSDVRIDFPADAALTVVLGANEAGKSTALSAIGDALFGFPERSPFAFLHQGTALRIGFTVAARDGRRGAFIRRKGRRDTLLDADGTAVPEEALLRLMGGADRKLFETAHGLDSATLRRGAEALLGSGGEAGESLLAGMGLPHLRHALKRLDDEAKALHGDGRGRRALSVATEAWNEARRQAEEAAIRPREWAEAEAALADIRARIEADTTAAADLAAEAARLQRLRRVLPILAPLARQRQELARVADAPRLPADAATRLAAGQDALRQGAEDARREAAEGARLRAERDAIAPDAAVLALQDRIDALAAQRVAMTEAERDLPGVLRQVAGYRAAVAEAAGTIGSEAPPESLRDALPSPAARDRAQKLIRRRTEYATALRSAEEALREATRRRDLVAAQLAAAPAPPAAGPLKRAIEAAQAEGKVEQEWLAAERALAAATAQASAALAALPLWSGDAAALAACPLPLRPMADAASARLQSTAEALDAARRAATALAAEVAALEEAVEHLARGEVVPTRDVIAAARARRDAAWAAFRDGAADEAPRFEALRDEADRLADARADDAQRVNDYAAKQARLALLRGRQAEAATAIEATGAEATAAQAAWAALWSPAGITPDTPAAMAEWRRAREEALRLAALQAEARARRDGLTERRDQARAALRPLLPGAAPDASLAALLALALDAMEQAEATAQAHRRLSDRLAQGGDQVTEAQSRLRAATADLAGFEPEWGAAAQALSLPEGSGAEAVEAALGAWTRIAEAARAWRNDEGRVAAMQAALSAFGQEAAALGAAAGEAAEAPSILAARLARRLAEARLAAGSVAALGKRIAERDEAVTKALARQEAAGAALRDLGDQAGTDDIPALEEAIRRAAARDALAASVAGLEAELLRQGDGQPEEALRAEAEAVDPDQAAARIAAIEAEQAALRDRLTASGAARQEAESRRAALEAGRDAAAHAQEARHHLAEAQHAAERYARLHVARTLLQAGIERIRQESQGPLLRAASAHFAQLTEGRYAGLTVDEDEARRTLIRARRGDGSECPVDGLSEGTRDQLFLALRVAAVEAQAARAEPLPFIADDLLATFDDRRASAGLRLLAGLGASTQAILFTHHAHLAALAARLPGVVVRELPVPAGMRPAA</sequence>
<evidence type="ECO:0000256" key="1">
    <source>
        <dbReference type="SAM" id="Coils"/>
    </source>
</evidence>
<feature type="domain" description="YhaN AAA" evidence="2">
    <location>
        <begin position="1"/>
        <end position="204"/>
    </location>
</feature>
<dbReference type="PANTHER" id="PTHR41259:SF1">
    <property type="entry name" value="DOUBLE-STRAND BREAK REPAIR RAD50 ATPASE, PUTATIVE-RELATED"/>
    <property type="match status" value="1"/>
</dbReference>
<keyword evidence="1" id="KW-0175">Coiled coil</keyword>
<proteinExistence type="predicted"/>
<dbReference type="EMBL" id="FOSQ01000001">
    <property type="protein sequence ID" value="SFK29355.1"/>
    <property type="molecule type" value="Genomic_DNA"/>
</dbReference>
<feature type="coiled-coil region" evidence="1">
    <location>
        <begin position="383"/>
        <end position="410"/>
    </location>
</feature>
<gene>
    <name evidence="3" type="ORF">SAMN02745775_1011155</name>
</gene>
<dbReference type="InterPro" id="IPR038734">
    <property type="entry name" value="YhaN_AAA"/>
</dbReference>
<dbReference type="InterPro" id="IPR027417">
    <property type="entry name" value="P-loop_NTPase"/>
</dbReference>
<evidence type="ECO:0000313" key="4">
    <source>
        <dbReference type="Proteomes" id="UP000199473"/>
    </source>
</evidence>
<evidence type="ECO:0000313" key="3">
    <source>
        <dbReference type="EMBL" id="SFK29355.1"/>
    </source>
</evidence>
<keyword evidence="4" id="KW-1185">Reference proteome</keyword>